<dbReference type="Gene3D" id="1.10.443.10">
    <property type="entry name" value="Intergrase catalytic core"/>
    <property type="match status" value="1"/>
</dbReference>
<dbReference type="InterPro" id="IPR004107">
    <property type="entry name" value="Integrase_SAM-like_N"/>
</dbReference>
<evidence type="ECO:0000256" key="4">
    <source>
        <dbReference type="ARBA" id="ARBA00023172"/>
    </source>
</evidence>
<proteinExistence type="inferred from homology"/>
<dbReference type="SUPFAM" id="SSF56349">
    <property type="entry name" value="DNA breaking-rejoining enzymes"/>
    <property type="match status" value="1"/>
</dbReference>
<evidence type="ECO:0000256" key="1">
    <source>
        <dbReference type="ARBA" id="ARBA00008857"/>
    </source>
</evidence>
<keyword evidence="3" id="KW-0238">DNA-binding</keyword>
<dbReference type="RefSeq" id="WP_136083027.1">
    <property type="nucleotide sequence ID" value="NZ_CAAHFG010000004.1"/>
</dbReference>
<comment type="similarity">
    <text evidence="1">Belongs to the 'phage' integrase family.</text>
</comment>
<evidence type="ECO:0000313" key="7">
    <source>
        <dbReference type="Proteomes" id="UP000366872"/>
    </source>
</evidence>
<dbReference type="InterPro" id="IPR050090">
    <property type="entry name" value="Tyrosine_recombinase_XerCD"/>
</dbReference>
<gene>
    <name evidence="6" type="ORF">PDESU_06165</name>
</gene>
<protein>
    <recommendedName>
        <fullName evidence="5">Tyr recombinase domain-containing protein</fullName>
    </recommendedName>
</protein>
<evidence type="ECO:0000256" key="2">
    <source>
        <dbReference type="ARBA" id="ARBA00022908"/>
    </source>
</evidence>
<dbReference type="AlphaFoldDB" id="A0A6C2UDD6"/>
<dbReference type="InterPro" id="IPR013762">
    <property type="entry name" value="Integrase-like_cat_sf"/>
</dbReference>
<dbReference type="PANTHER" id="PTHR30349:SF41">
    <property type="entry name" value="INTEGRASE_RECOMBINASE PROTEIN MJ0367-RELATED"/>
    <property type="match status" value="1"/>
</dbReference>
<organism evidence="6 7">
    <name type="scientific">Pontiella desulfatans</name>
    <dbReference type="NCBI Taxonomy" id="2750659"/>
    <lineage>
        <taxon>Bacteria</taxon>
        <taxon>Pseudomonadati</taxon>
        <taxon>Kiritimatiellota</taxon>
        <taxon>Kiritimatiellia</taxon>
        <taxon>Kiritimatiellales</taxon>
        <taxon>Pontiellaceae</taxon>
        <taxon>Pontiella</taxon>
    </lineage>
</organism>
<dbReference type="InterPro" id="IPR002104">
    <property type="entry name" value="Integrase_catalytic"/>
</dbReference>
<dbReference type="InterPro" id="IPR010998">
    <property type="entry name" value="Integrase_recombinase_N"/>
</dbReference>
<feature type="domain" description="Tyr recombinase" evidence="5">
    <location>
        <begin position="204"/>
        <end position="386"/>
    </location>
</feature>
<evidence type="ECO:0000259" key="5">
    <source>
        <dbReference type="PROSITE" id="PS51898"/>
    </source>
</evidence>
<dbReference type="GO" id="GO:0003677">
    <property type="term" value="F:DNA binding"/>
    <property type="evidence" value="ECO:0007669"/>
    <property type="project" value="UniProtKB-KW"/>
</dbReference>
<dbReference type="GO" id="GO:0015074">
    <property type="term" value="P:DNA integration"/>
    <property type="evidence" value="ECO:0007669"/>
    <property type="project" value="UniProtKB-KW"/>
</dbReference>
<dbReference type="PROSITE" id="PS51898">
    <property type="entry name" value="TYR_RECOMBINASE"/>
    <property type="match status" value="1"/>
</dbReference>
<name>A0A6C2UDD6_PONDE</name>
<keyword evidence="7" id="KW-1185">Reference proteome</keyword>
<dbReference type="Pfam" id="PF02899">
    <property type="entry name" value="Phage_int_SAM_1"/>
    <property type="match status" value="1"/>
</dbReference>
<evidence type="ECO:0000313" key="6">
    <source>
        <dbReference type="EMBL" id="VGO17567.1"/>
    </source>
</evidence>
<sequence length="436" mass="49535">MGLEIARKKDGSLRSKWWYGRFTVNGKDTTTNLGVEIKGRVPATLRQTGDAAFEHSRITAQVKLDGLIFEARSKKNAEKHLEELYELKAGSAIEQVPLADIEQCWQNLPSRKRRTELWEKNQCATLRKFREFIEEHHSHVSYLAQVTPRMAQEWLRHLDELGYAAATYNDKLHLLKSFFDRMGHDAGIVRNPFAGCPTKVKTTVHHQPFTLDELNRILQHADGVMRSIFIVGMCTAMRQGDCCQLKWEDVDLLGAFITVKTSKTGETAEIPLFPALRDEIERQPRNSKYVFPEAAKLYQNKNFGMSWRVKQVLKAAKIKTDLECEDRIQNATVKGFHSLRTTWITMALSAGVPMELVRRVTGHSTVEVVLKHYFRPGREAFRNALETAMPALLTQGSAPVTEGPLQELARLAQEAPDMNKAELLKRLQSLVDQIAA</sequence>
<keyword evidence="4" id="KW-0233">DNA recombination</keyword>
<dbReference type="Pfam" id="PF00589">
    <property type="entry name" value="Phage_integrase"/>
    <property type="match status" value="1"/>
</dbReference>
<dbReference type="PANTHER" id="PTHR30349">
    <property type="entry name" value="PHAGE INTEGRASE-RELATED"/>
    <property type="match status" value="1"/>
</dbReference>
<reference evidence="6 7" key="1">
    <citation type="submission" date="2019-04" db="EMBL/GenBank/DDBJ databases">
        <authorList>
            <person name="Van Vliet M D."/>
        </authorList>
    </citation>
    <scope>NUCLEOTIDE SEQUENCE [LARGE SCALE GENOMIC DNA]</scope>
    <source>
        <strain evidence="6 7">F1</strain>
    </source>
</reference>
<dbReference type="InterPro" id="IPR011010">
    <property type="entry name" value="DNA_brk_join_enz"/>
</dbReference>
<evidence type="ECO:0000256" key="3">
    <source>
        <dbReference type="ARBA" id="ARBA00023125"/>
    </source>
</evidence>
<dbReference type="Gene3D" id="1.10.150.130">
    <property type="match status" value="1"/>
</dbReference>
<dbReference type="EMBL" id="CAAHFG010000004">
    <property type="protein sequence ID" value="VGO17567.1"/>
    <property type="molecule type" value="Genomic_DNA"/>
</dbReference>
<accession>A0A6C2UDD6</accession>
<dbReference type="Proteomes" id="UP000366872">
    <property type="component" value="Unassembled WGS sequence"/>
</dbReference>
<keyword evidence="2" id="KW-0229">DNA integration</keyword>
<dbReference type="GO" id="GO:0006310">
    <property type="term" value="P:DNA recombination"/>
    <property type="evidence" value="ECO:0007669"/>
    <property type="project" value="UniProtKB-KW"/>
</dbReference>